<dbReference type="EMBL" id="LN890555">
    <property type="protein sequence ID" value="CUS24543.1"/>
    <property type="molecule type" value="Genomic_DNA"/>
</dbReference>
<dbReference type="Proteomes" id="UP000236544">
    <property type="component" value="Unassembled WGS sequence"/>
</dbReference>
<accession>A0A0P1KWG3</accession>
<proteinExistence type="inferred from homology"/>
<evidence type="ECO:0000256" key="4">
    <source>
        <dbReference type="ARBA" id="ARBA00022583"/>
    </source>
</evidence>
<gene>
    <name evidence="7" type="ORF">LAQU0_S17e01310g</name>
</gene>
<protein>
    <recommendedName>
        <fullName evidence="6">Cargo-transport protein YPP1</fullName>
    </recommendedName>
</protein>
<reference evidence="8" key="1">
    <citation type="submission" date="2015-10" db="EMBL/GenBank/DDBJ databases">
        <authorList>
            <person name="Devillers H."/>
        </authorList>
    </citation>
    <scope>NUCLEOTIDE SEQUENCE [LARGE SCALE GENOMIC DNA]</scope>
</reference>
<dbReference type="AlphaFoldDB" id="A0A0P1KWG3"/>
<evidence type="ECO:0000256" key="5">
    <source>
        <dbReference type="ARBA" id="ARBA00038251"/>
    </source>
</evidence>
<name>A0A0P1KWG3_9SACH</name>
<dbReference type="OrthoDB" id="29013at2759"/>
<sequence length="732" mass="84157">MQDDYEKVEVALGSRLLGANQFRTKNKRLNEVLSLQYRVHYHVHQKDKVKEAACRVLLEECNRFERDSSEPIVEKVWLNLVGILNYHLSHPQTAERYLADSGRILAVEGAFGTFLSIENLFYSGLLRGDKSRDFYIKHLPEVLTSLPKESNVLTYHYLDLIISGLSMNWSQVLAAFPHSVISFFIAVISEPDGHDQELLAQGKTILASAKFPNAEESNSASLEQFHLVLQHYFRSTRSKLSPDWHSFVVESMSRTFQSMIVSKTAMIYLGRENQLRESILNFNVFLNYNRSYKDLNNGEWFDVLSVIDAYEYIVSRSEGSDIPKIFVFKDVMKRFEGLLSSFYEDSALPLVKIERSIEWASDGSRIFVPERASSLLAKSWNAFYEYSREDLDKLLNGNHTYYLANALAAMPTNSKMAFNYAFTLAQRREITHAIKFLKCNILEREPENYKAWHLLALCESIKEDKNVSFKIVCSVLQALENAIHEDPQAPARDRWQLIHLKLTQLAIIQEMLGVNDALELLPELFELFNFAFPQNGENSDLGSAYNKSKDYLHQSVWLFAVKLYLTQGLSADAREALAESRNVTKKFQNLNNDLANGYISLNVDGKKALHSFEKVLFYDPLNIDAIVGFAKCLIPTNQENVSHQLEPQMPSAVGFDAFTGEKDRSAAYARLKMVLEEVVEKSIEGCHAPEVWWYLSRVYENYDDTERLETSLWNCVKYQELQPIRDFKNCNF</sequence>
<evidence type="ECO:0000256" key="6">
    <source>
        <dbReference type="ARBA" id="ARBA00039231"/>
    </source>
</evidence>
<evidence type="ECO:0000313" key="7">
    <source>
        <dbReference type="EMBL" id="CUS24543.1"/>
    </source>
</evidence>
<dbReference type="PANTHER" id="PTHR23083:SF464">
    <property type="entry name" value="TETRATRICOPEPTIDE REPEAT DOMAIN 7, ISOFORM A"/>
    <property type="match status" value="1"/>
</dbReference>
<evidence type="ECO:0000256" key="2">
    <source>
        <dbReference type="ARBA" id="ARBA00004413"/>
    </source>
</evidence>
<evidence type="ECO:0000256" key="3">
    <source>
        <dbReference type="ARBA" id="ARBA00004463"/>
    </source>
</evidence>
<evidence type="ECO:0000313" key="8">
    <source>
        <dbReference type="Proteomes" id="UP000236544"/>
    </source>
</evidence>
<dbReference type="Gene3D" id="1.25.40.10">
    <property type="entry name" value="Tetratricopeptide repeat domain"/>
    <property type="match status" value="1"/>
</dbReference>
<dbReference type="InterPro" id="IPR051722">
    <property type="entry name" value="Endocytosis_PI4K-reg_protein"/>
</dbReference>
<dbReference type="CDD" id="cd23270">
    <property type="entry name" value="YPP1"/>
    <property type="match status" value="1"/>
</dbReference>
<comment type="function">
    <text evidence="1">Involved in endocytosis.</text>
</comment>
<comment type="similarity">
    <text evidence="5">Belongs to the YPP1 family.</text>
</comment>
<dbReference type="PANTHER" id="PTHR23083">
    <property type="entry name" value="TETRATRICOPEPTIDE REPEAT PROTEIN, TPR"/>
    <property type="match status" value="1"/>
</dbReference>
<dbReference type="InterPro" id="IPR011990">
    <property type="entry name" value="TPR-like_helical_dom_sf"/>
</dbReference>
<dbReference type="GO" id="GO:0006897">
    <property type="term" value="P:endocytosis"/>
    <property type="evidence" value="ECO:0007669"/>
    <property type="project" value="UniProtKB-KW"/>
</dbReference>
<comment type="subcellular location">
    <subcellularLocation>
        <location evidence="2">Cell membrane</location>
        <topology evidence="2">Peripheral membrane protein</topology>
        <orientation evidence="2">Cytoplasmic side</orientation>
    </subcellularLocation>
    <subcellularLocation>
        <location evidence="3">Cytoplasmic granule</location>
    </subcellularLocation>
</comment>
<dbReference type="GO" id="GO:0005886">
    <property type="term" value="C:plasma membrane"/>
    <property type="evidence" value="ECO:0007669"/>
    <property type="project" value="UniProtKB-SubCell"/>
</dbReference>
<organism evidence="7 8">
    <name type="scientific">Lachancea quebecensis</name>
    <dbReference type="NCBI Taxonomy" id="1654605"/>
    <lineage>
        <taxon>Eukaryota</taxon>
        <taxon>Fungi</taxon>
        <taxon>Dikarya</taxon>
        <taxon>Ascomycota</taxon>
        <taxon>Saccharomycotina</taxon>
        <taxon>Saccharomycetes</taxon>
        <taxon>Saccharomycetales</taxon>
        <taxon>Saccharomycetaceae</taxon>
        <taxon>Lachancea</taxon>
    </lineage>
</organism>
<keyword evidence="8" id="KW-1185">Reference proteome</keyword>
<keyword evidence="4" id="KW-0254">Endocytosis</keyword>
<evidence type="ECO:0000256" key="1">
    <source>
        <dbReference type="ARBA" id="ARBA00002550"/>
    </source>
</evidence>
<dbReference type="SUPFAM" id="SSF48452">
    <property type="entry name" value="TPR-like"/>
    <property type="match status" value="1"/>
</dbReference>